<dbReference type="EMBL" id="FTOR01000002">
    <property type="protein sequence ID" value="SIS96125.1"/>
    <property type="molecule type" value="Genomic_DNA"/>
</dbReference>
<dbReference type="RefSeq" id="WP_197705903.1">
    <property type="nucleotide sequence ID" value="NZ_AP017422.1"/>
</dbReference>
<keyword evidence="1" id="KW-0812">Transmembrane</keyword>
<dbReference type="Proteomes" id="UP000186917">
    <property type="component" value="Unassembled WGS sequence"/>
</dbReference>
<feature type="transmembrane region" description="Helical" evidence="1">
    <location>
        <begin position="14"/>
        <end position="32"/>
    </location>
</feature>
<evidence type="ECO:0008006" key="4">
    <source>
        <dbReference type="Google" id="ProtNLM"/>
    </source>
</evidence>
<gene>
    <name evidence="2" type="ORF">SAMN05421788_102343</name>
</gene>
<evidence type="ECO:0000313" key="2">
    <source>
        <dbReference type="EMBL" id="SIS96125.1"/>
    </source>
</evidence>
<sequence length="221" mass="24455">MTNRFLSWAKPKRITLLSMLIIAGFAVLIFSFREDGGKGARKKARAATTAVAVVESDSVLSQQAFLKVYKVFMSPRCMNCHPTGDVPLQGDDSHLHTQGVQRGPEGKGLYAMKCTNCHQSTNTPGLNMPPGVPNWHLPPSHMKMVFQGKTARELALQIKNRQMNDGKTLKDLVAHMKTDLVKWAWAPGDGRSLPPMSYDDFYNTFKLWIDKGAVAPAADVK</sequence>
<evidence type="ECO:0000313" key="3">
    <source>
        <dbReference type="Proteomes" id="UP000186917"/>
    </source>
</evidence>
<dbReference type="STRING" id="477680.SAMN05421788_102343"/>
<organism evidence="2 3">
    <name type="scientific">Filimonas lacunae</name>
    <dbReference type="NCBI Taxonomy" id="477680"/>
    <lineage>
        <taxon>Bacteria</taxon>
        <taxon>Pseudomonadati</taxon>
        <taxon>Bacteroidota</taxon>
        <taxon>Chitinophagia</taxon>
        <taxon>Chitinophagales</taxon>
        <taxon>Chitinophagaceae</taxon>
        <taxon>Filimonas</taxon>
    </lineage>
</organism>
<dbReference type="KEGG" id="fln:FLA_3046"/>
<dbReference type="AlphaFoldDB" id="A0A173MHR1"/>
<keyword evidence="3" id="KW-1185">Reference proteome</keyword>
<dbReference type="SUPFAM" id="SSF48695">
    <property type="entry name" value="Multiheme cytochromes"/>
    <property type="match status" value="1"/>
</dbReference>
<name>A0A173MHR1_9BACT</name>
<proteinExistence type="predicted"/>
<dbReference type="InterPro" id="IPR036280">
    <property type="entry name" value="Multihaem_cyt_sf"/>
</dbReference>
<keyword evidence="1" id="KW-1133">Transmembrane helix</keyword>
<keyword evidence="1" id="KW-0472">Membrane</keyword>
<protein>
    <recommendedName>
        <fullName evidence="4">Cytochrome c domain-containing protein</fullName>
    </recommendedName>
</protein>
<accession>A0A173MHR1</accession>
<reference evidence="3" key="1">
    <citation type="submission" date="2017-01" db="EMBL/GenBank/DDBJ databases">
        <authorList>
            <person name="Varghese N."/>
            <person name="Submissions S."/>
        </authorList>
    </citation>
    <scope>NUCLEOTIDE SEQUENCE [LARGE SCALE GENOMIC DNA]</scope>
    <source>
        <strain evidence="3">DSM 21054</strain>
    </source>
</reference>
<evidence type="ECO:0000256" key="1">
    <source>
        <dbReference type="SAM" id="Phobius"/>
    </source>
</evidence>